<evidence type="ECO:0000313" key="2">
    <source>
        <dbReference type="EMBL" id="MFD0791198.1"/>
    </source>
</evidence>
<name>A0ABW3AJS3_9MICO</name>
<dbReference type="Gene3D" id="3.90.550.10">
    <property type="entry name" value="Spore Coat Polysaccharide Biosynthesis Protein SpsA, Chain A"/>
    <property type="match status" value="1"/>
</dbReference>
<evidence type="ECO:0000259" key="1">
    <source>
        <dbReference type="Pfam" id="PF00535"/>
    </source>
</evidence>
<dbReference type="EMBL" id="JBHTII010000001">
    <property type="protein sequence ID" value="MFD0791198.1"/>
    <property type="molecule type" value="Genomic_DNA"/>
</dbReference>
<evidence type="ECO:0000313" key="3">
    <source>
        <dbReference type="Proteomes" id="UP001597055"/>
    </source>
</evidence>
<dbReference type="PANTHER" id="PTHR22916:SF3">
    <property type="entry name" value="UDP-GLCNAC:BETAGAL BETA-1,3-N-ACETYLGLUCOSAMINYLTRANSFERASE-LIKE PROTEIN 1"/>
    <property type="match status" value="1"/>
</dbReference>
<dbReference type="InterPro" id="IPR029044">
    <property type="entry name" value="Nucleotide-diphossugar_trans"/>
</dbReference>
<keyword evidence="3" id="KW-1185">Reference proteome</keyword>
<accession>A0ABW3AJS3</accession>
<dbReference type="PANTHER" id="PTHR22916">
    <property type="entry name" value="GLYCOSYLTRANSFERASE"/>
    <property type="match status" value="1"/>
</dbReference>
<dbReference type="Proteomes" id="UP001597055">
    <property type="component" value="Unassembled WGS sequence"/>
</dbReference>
<feature type="domain" description="Glycosyltransferase 2-like" evidence="1">
    <location>
        <begin position="10"/>
        <end position="126"/>
    </location>
</feature>
<protein>
    <submittedName>
        <fullName evidence="2">Glycosyltransferase family 2 protein</fullName>
    </submittedName>
</protein>
<dbReference type="Pfam" id="PF00535">
    <property type="entry name" value="Glycos_transf_2"/>
    <property type="match status" value="1"/>
</dbReference>
<comment type="caution">
    <text evidence="2">The sequence shown here is derived from an EMBL/GenBank/DDBJ whole genome shotgun (WGS) entry which is preliminary data.</text>
</comment>
<gene>
    <name evidence="2" type="ORF">ACFQ0P_12375</name>
</gene>
<sequence length="319" mass="34474">MTPPPAPVVTVIVPGFDVGPYADEALASLRAQTLGSWTAILVDDASTDTTADIFDRAAADDPRFRVVRQRVRSGLGAARNAGLDLVQTPYVGFLDADDRFAPRALERLVSTLERSGSDFAVGAYVRLRPDPGGGYTPGPVQPWVAAATDPERIGTDLDAHPEASGNIVAWSKVSRLDLWRREGLRFPVGKAYEDQVVAQEMYTRARAFDTIPDVVVQWRERADGSSITQHRSELPVLRDYLEALAGGIAVLDAAGHRTAADARVRLIASMDLPPLVDIARTHPDDEYRRALGDFIRALAARPGMDVSDPARGLAGALGW</sequence>
<organism evidence="2 3">
    <name type="scientific">Microbacterium insulae</name>
    <dbReference type="NCBI Taxonomy" id="483014"/>
    <lineage>
        <taxon>Bacteria</taxon>
        <taxon>Bacillati</taxon>
        <taxon>Actinomycetota</taxon>
        <taxon>Actinomycetes</taxon>
        <taxon>Micrococcales</taxon>
        <taxon>Microbacteriaceae</taxon>
        <taxon>Microbacterium</taxon>
    </lineage>
</organism>
<proteinExistence type="predicted"/>
<reference evidence="3" key="1">
    <citation type="journal article" date="2019" name="Int. J. Syst. Evol. Microbiol.">
        <title>The Global Catalogue of Microorganisms (GCM) 10K type strain sequencing project: providing services to taxonomists for standard genome sequencing and annotation.</title>
        <authorList>
            <consortium name="The Broad Institute Genomics Platform"/>
            <consortium name="The Broad Institute Genome Sequencing Center for Infectious Disease"/>
            <person name="Wu L."/>
            <person name="Ma J."/>
        </authorList>
    </citation>
    <scope>NUCLEOTIDE SEQUENCE [LARGE SCALE GENOMIC DNA]</scope>
    <source>
        <strain evidence="3">CCUG 54523</strain>
    </source>
</reference>
<dbReference type="CDD" id="cd00761">
    <property type="entry name" value="Glyco_tranf_GTA_type"/>
    <property type="match status" value="1"/>
</dbReference>
<dbReference type="RefSeq" id="WP_204978982.1">
    <property type="nucleotide sequence ID" value="NZ_JBHTII010000001.1"/>
</dbReference>
<dbReference type="InterPro" id="IPR001173">
    <property type="entry name" value="Glyco_trans_2-like"/>
</dbReference>
<dbReference type="SUPFAM" id="SSF53448">
    <property type="entry name" value="Nucleotide-diphospho-sugar transferases"/>
    <property type="match status" value="1"/>
</dbReference>